<proteinExistence type="predicted"/>
<organism evidence="1 2">
    <name type="scientific">Naganishia friedmannii</name>
    <dbReference type="NCBI Taxonomy" id="89922"/>
    <lineage>
        <taxon>Eukaryota</taxon>
        <taxon>Fungi</taxon>
        <taxon>Dikarya</taxon>
        <taxon>Basidiomycota</taxon>
        <taxon>Agaricomycotina</taxon>
        <taxon>Tremellomycetes</taxon>
        <taxon>Filobasidiales</taxon>
        <taxon>Filobasidiaceae</taxon>
        <taxon>Naganishia</taxon>
    </lineage>
</organism>
<accession>A0ACC2W771</accession>
<protein>
    <submittedName>
        <fullName evidence="1">Uncharacterized protein</fullName>
    </submittedName>
</protein>
<reference evidence="1" key="1">
    <citation type="submission" date="2023-04" db="EMBL/GenBank/DDBJ databases">
        <title>Draft Genome sequencing of Naganishia species isolated from polar environments using Oxford Nanopore Technology.</title>
        <authorList>
            <person name="Leo P."/>
            <person name="Venkateswaran K."/>
        </authorList>
    </citation>
    <scope>NUCLEOTIDE SEQUENCE</scope>
    <source>
        <strain evidence="1">MNA-CCFEE 5423</strain>
    </source>
</reference>
<name>A0ACC2W771_9TREE</name>
<comment type="caution">
    <text evidence="1">The sequence shown here is derived from an EMBL/GenBank/DDBJ whole genome shotgun (WGS) entry which is preliminary data.</text>
</comment>
<dbReference type="Proteomes" id="UP001227268">
    <property type="component" value="Unassembled WGS sequence"/>
</dbReference>
<sequence>MSFPDISPEAALPRYVNGSGSRASPMPYRDGHDQVNAAEVNHDYTEGATEKEIQEVLKQHKDEEVAHLGESSTGMGDEGPNDETTHAIFDGPAAYSVPKSLSSIHFMERARRSSISSNRQSSIYGRPSVDYRRSQDGGLRSRSNTGNYSAYSEDMDHRPSFARHVSGRSGRSYRTEHSQAVDAEEWSENPDFAIDDERDNDEAGLRSPGILPRIASAFGFGRLNDQPEEGLGRRRSRSIASRGGGRSRRSSHATTRSRTGSDDASQYMSDGTESWGYTSNEDDMDTSSLVSERGEGGEDGYSSSLADDTSLPPNSRPSSPPIPLLPSDGIFGDPHPEQQNSLTSEQYAGPDTAYRQTILLPDEDLKIRFTGHVTDTFRSVLWFFGCVFSFGILGLVGRWVPTLWIGWVGKPTDFDQSKEGAWAVVETPFGDLHIVPQKMIPYAYPVSTVFPQNIPSTKASRSATVASTSSSRAPSIVNNHGVGAARDMLTIDVERGETSWEETMGYLHVIDYRYTRFVWNAVLKKWKMIRDWRDPKWTSVRAIAGGLTEETRAQRKVLFGENVIDIEGKGIFTLMVDEVLHPFYVFQIASIILWSIDDYYYYAFAITLISAASIISTLIDTKRTIERMREMSRFTCDVRVLIDGEWQTRDSSELIPGDIYDASDPNLSIVPCDSIMVSGDGLVSEAMLTGESVPVSKVSVKDENIRALAREDKKGSSEVDADLARHYLFAGTKIIRVRPGPSILPGGGKGDSQRALALVTRTGFNTTKGALVRSMLFPKPTGFKFYRDSMRFIAVLAMIAGAGFLVSAVQFIRIGIAWSTIALRALDLITIVVPPALPACLTVGTTFAIDRLRKTGIFCISPNRVNVAGQANVFVFDKTGTLTEDGLDVLGVRTIDRHTERFSELHNEGADVPLRGGHKDKTPLLYALATCHSLKIVDGEILGDPLDIKMFEFTGWTLEEGRTNKPSVASNGDVLSKELRVPDRPQTLVQTVVRPAGSERFKLEDALKASGKHAHFLELGVIRIFDFVSALRRMSVVVKRLKSSSMEIYVKGAPEVMQDICDPDTFPRDYDDMLSYYTRNGFRVIAIAGKSVEGMTWLKAQRMKREQAESGLHFLGFIVFENKLKEATAPAIHALRAAHLAVRMCTGDNVRTAISVARECGLVSHSANVFIPSFASGGPGIANAEVEWASVDDEKLKLDPYTLKPVILQHNLGYDTNESEVPDYQLALTGDVFRWMLEFAPLDTMQRMLVKGVIFARMSPDEKAELVQRLQSLGYTVGFTGDGANDAPALKTADIGISLSEAEASVAAPFTSKRPDISSLLEVISALYSLIQFTTVTLLYSFASSLGDFQFLYIDLFIIIPIAIAMGRTLPYHRIVPKRPTSSLVSKKVLTSIVGQTIINFSVQIFVFFWVRAQSWYTEPEVNDEKLETFNYENTALFLVSSFQYILVAAVFSVGPPYRRPMYTNPLWRAPHCSVDQAREELVAGKEAQGEEED</sequence>
<evidence type="ECO:0000313" key="2">
    <source>
        <dbReference type="Proteomes" id="UP001227268"/>
    </source>
</evidence>
<dbReference type="EMBL" id="JASBWT010000002">
    <property type="protein sequence ID" value="KAJ9107605.1"/>
    <property type="molecule type" value="Genomic_DNA"/>
</dbReference>
<gene>
    <name evidence="1" type="ORF">QFC21_001064</name>
</gene>
<keyword evidence="2" id="KW-1185">Reference proteome</keyword>
<evidence type="ECO:0000313" key="1">
    <source>
        <dbReference type="EMBL" id="KAJ9107605.1"/>
    </source>
</evidence>